<keyword evidence="3" id="KW-0175">Coiled coil</keyword>
<dbReference type="FunFam" id="3.40.50.720:FF:000215">
    <property type="entry name" value="3-hydroxyacyl-CoA dehydrogenase type-2"/>
    <property type="match status" value="1"/>
</dbReference>
<dbReference type="Pfam" id="PF00106">
    <property type="entry name" value="adh_short"/>
    <property type="match status" value="1"/>
</dbReference>
<keyword evidence="2" id="KW-0560">Oxidoreductase</keyword>
<dbReference type="PANTHER" id="PTHR43658">
    <property type="entry name" value="SHORT-CHAIN DEHYDROGENASE/REDUCTASE"/>
    <property type="match status" value="1"/>
</dbReference>
<name>A0A382LUZ8_9ZZZZ</name>
<dbReference type="PROSITE" id="PS00061">
    <property type="entry name" value="ADH_SHORT"/>
    <property type="match status" value="1"/>
</dbReference>
<feature type="domain" description="Ketoreductase" evidence="4">
    <location>
        <begin position="6"/>
        <end position="192"/>
    </location>
</feature>
<evidence type="ECO:0000256" key="3">
    <source>
        <dbReference type="SAM" id="Coils"/>
    </source>
</evidence>
<evidence type="ECO:0000313" key="5">
    <source>
        <dbReference type="EMBL" id="SVC38872.1"/>
    </source>
</evidence>
<dbReference type="GO" id="GO:0016491">
    <property type="term" value="F:oxidoreductase activity"/>
    <property type="evidence" value="ECO:0007669"/>
    <property type="project" value="UniProtKB-KW"/>
</dbReference>
<accession>A0A382LUZ8</accession>
<dbReference type="InterPro" id="IPR036291">
    <property type="entry name" value="NAD(P)-bd_dom_sf"/>
</dbReference>
<sequence>MKVSGKVALITGGASGLGLATARALSLEGARIMLLDLNEENAKKELESLGKEASFYTANVTDEGSVASAIDATMKKFGAIHIAINCAGIGSASKTVGRDGAHPLDYFKTVLDINLTGTFNVIRLAAVEMGKNEPEKDGECGVIINTASVAAFDGQIGQAAYSASKGGVVGMTLPIARDLARMGIRVNTIAPGIFDTPMMSMATDEVRLPLIEMTQFPKRLGLPEEYASLAKHIVENPFLNGETIRLDGGIRMAPK</sequence>
<dbReference type="Gene3D" id="3.40.50.720">
    <property type="entry name" value="NAD(P)-binding Rossmann-like Domain"/>
    <property type="match status" value="1"/>
</dbReference>
<evidence type="ECO:0000259" key="4">
    <source>
        <dbReference type="SMART" id="SM00822"/>
    </source>
</evidence>
<protein>
    <recommendedName>
        <fullName evidence="4">Ketoreductase domain-containing protein</fullName>
    </recommendedName>
</protein>
<proteinExistence type="inferred from homology"/>
<dbReference type="CDD" id="cd05371">
    <property type="entry name" value="HSD10-like_SDR_c"/>
    <property type="match status" value="1"/>
</dbReference>
<reference evidence="5" key="1">
    <citation type="submission" date="2018-05" db="EMBL/GenBank/DDBJ databases">
        <authorList>
            <person name="Lanie J.A."/>
            <person name="Ng W.-L."/>
            <person name="Kazmierczak K.M."/>
            <person name="Andrzejewski T.M."/>
            <person name="Davidsen T.M."/>
            <person name="Wayne K.J."/>
            <person name="Tettelin H."/>
            <person name="Glass J.I."/>
            <person name="Rusch D."/>
            <person name="Podicherti R."/>
            <person name="Tsui H.-C.T."/>
            <person name="Winkler M.E."/>
        </authorList>
    </citation>
    <scope>NUCLEOTIDE SEQUENCE</scope>
</reference>
<feature type="coiled-coil region" evidence="3">
    <location>
        <begin position="27"/>
        <end position="59"/>
    </location>
</feature>
<dbReference type="PANTHER" id="PTHR43658:SF8">
    <property type="entry name" value="17-BETA-HYDROXYSTEROID DEHYDROGENASE 14-RELATED"/>
    <property type="match status" value="1"/>
</dbReference>
<dbReference type="InterPro" id="IPR020904">
    <property type="entry name" value="Sc_DH/Rdtase_CS"/>
</dbReference>
<dbReference type="PRINTS" id="PR00081">
    <property type="entry name" value="GDHRDH"/>
</dbReference>
<dbReference type="PRINTS" id="PR00080">
    <property type="entry name" value="SDRFAMILY"/>
</dbReference>
<dbReference type="SUPFAM" id="SSF51735">
    <property type="entry name" value="NAD(P)-binding Rossmann-fold domains"/>
    <property type="match status" value="1"/>
</dbReference>
<comment type="similarity">
    <text evidence="1">Belongs to the short-chain dehydrogenases/reductases (SDR) family.</text>
</comment>
<gene>
    <name evidence="5" type="ORF">METZ01_LOCUS291726</name>
</gene>
<evidence type="ECO:0000256" key="2">
    <source>
        <dbReference type="ARBA" id="ARBA00023002"/>
    </source>
</evidence>
<dbReference type="EMBL" id="UINC01088546">
    <property type="protein sequence ID" value="SVC38872.1"/>
    <property type="molecule type" value="Genomic_DNA"/>
</dbReference>
<dbReference type="InterPro" id="IPR002347">
    <property type="entry name" value="SDR_fam"/>
</dbReference>
<dbReference type="AlphaFoldDB" id="A0A382LUZ8"/>
<dbReference type="SMART" id="SM00822">
    <property type="entry name" value="PKS_KR"/>
    <property type="match status" value="1"/>
</dbReference>
<evidence type="ECO:0000256" key="1">
    <source>
        <dbReference type="ARBA" id="ARBA00006484"/>
    </source>
</evidence>
<dbReference type="InterPro" id="IPR057326">
    <property type="entry name" value="KR_dom"/>
</dbReference>
<organism evidence="5">
    <name type="scientific">marine metagenome</name>
    <dbReference type="NCBI Taxonomy" id="408172"/>
    <lineage>
        <taxon>unclassified sequences</taxon>
        <taxon>metagenomes</taxon>
        <taxon>ecological metagenomes</taxon>
    </lineage>
</organism>